<comment type="caution">
    <text evidence="1">The sequence shown here is derived from an EMBL/GenBank/DDBJ whole genome shotgun (WGS) entry which is preliminary data.</text>
</comment>
<evidence type="ECO:0000313" key="1">
    <source>
        <dbReference type="EMBL" id="CAJ1382010.1"/>
    </source>
</evidence>
<organism evidence="1 2">
    <name type="scientific">Effrenium voratum</name>
    <dbReference type="NCBI Taxonomy" id="2562239"/>
    <lineage>
        <taxon>Eukaryota</taxon>
        <taxon>Sar</taxon>
        <taxon>Alveolata</taxon>
        <taxon>Dinophyceae</taxon>
        <taxon>Suessiales</taxon>
        <taxon>Symbiodiniaceae</taxon>
        <taxon>Effrenium</taxon>
    </lineage>
</organism>
<dbReference type="Proteomes" id="UP001178507">
    <property type="component" value="Unassembled WGS sequence"/>
</dbReference>
<keyword evidence="2" id="KW-1185">Reference proteome</keyword>
<feature type="non-terminal residue" evidence="1">
    <location>
        <position position="1"/>
    </location>
</feature>
<dbReference type="AlphaFoldDB" id="A0AA36I6S2"/>
<protein>
    <submittedName>
        <fullName evidence="1">Uncharacterized protein</fullName>
    </submittedName>
</protein>
<evidence type="ECO:0000313" key="2">
    <source>
        <dbReference type="Proteomes" id="UP001178507"/>
    </source>
</evidence>
<gene>
    <name evidence="1" type="ORF">EVOR1521_LOCUS9507</name>
</gene>
<proteinExistence type="predicted"/>
<accession>A0AA36I6S2</accession>
<reference evidence="1" key="1">
    <citation type="submission" date="2023-08" db="EMBL/GenBank/DDBJ databases">
        <authorList>
            <person name="Chen Y."/>
            <person name="Shah S."/>
            <person name="Dougan E. K."/>
            <person name="Thang M."/>
            <person name="Chan C."/>
        </authorList>
    </citation>
    <scope>NUCLEOTIDE SEQUENCE</scope>
</reference>
<name>A0AA36I6S2_9DINO</name>
<dbReference type="EMBL" id="CAUJNA010000864">
    <property type="protein sequence ID" value="CAJ1382010.1"/>
    <property type="molecule type" value="Genomic_DNA"/>
</dbReference>
<sequence length="134" mass="15268">FWSATIPLSVRDLAQAFLGRNCVWVDCTGGESNPVPTTITHMFIDARPPHRIMREFQPGDQVITKGGRKGIVEFQVGRRWRVQFDDGDLVQRKMLQKGRLHHTSLRIDGVKKHKLELLGPQPTRRKESSWAAAV</sequence>